<gene>
    <name evidence="3" type="ORF">GCM10022295_38450</name>
</gene>
<dbReference type="PANTHER" id="PTHR42993:SF1">
    <property type="entry name" value="MAOC-LIKE DEHYDRATASE DOMAIN-CONTAINING PROTEIN"/>
    <property type="match status" value="1"/>
</dbReference>
<dbReference type="InterPro" id="IPR002539">
    <property type="entry name" value="MaoC-like_dom"/>
</dbReference>
<dbReference type="Proteomes" id="UP001500707">
    <property type="component" value="Unassembled WGS sequence"/>
</dbReference>
<dbReference type="InterPro" id="IPR039375">
    <property type="entry name" value="NodN-like"/>
</dbReference>
<proteinExistence type="inferred from homology"/>
<evidence type="ECO:0000313" key="4">
    <source>
        <dbReference type="Proteomes" id="UP001500707"/>
    </source>
</evidence>
<evidence type="ECO:0000259" key="2">
    <source>
        <dbReference type="Pfam" id="PF01575"/>
    </source>
</evidence>
<keyword evidence="4" id="KW-1185">Reference proteome</keyword>
<name>A0ABP6WJY8_9ACTN</name>
<dbReference type="PANTHER" id="PTHR42993">
    <property type="entry name" value="MAOC-LIKE DEHYDRATASE DOMAIN-CONTAINING PROTEIN"/>
    <property type="match status" value="1"/>
</dbReference>
<comment type="caution">
    <text evidence="3">The sequence shown here is derived from an EMBL/GenBank/DDBJ whole genome shotgun (WGS) entry which is preliminary data.</text>
</comment>
<dbReference type="EMBL" id="BAABCE010000007">
    <property type="protein sequence ID" value="GAA3552729.1"/>
    <property type="molecule type" value="Genomic_DNA"/>
</dbReference>
<comment type="similarity">
    <text evidence="1">Belongs to the enoyl-CoA hydratase/isomerase family.</text>
</comment>
<dbReference type="CDD" id="cd03450">
    <property type="entry name" value="NodN"/>
    <property type="match status" value="1"/>
</dbReference>
<sequence length="175" mass="18832">MGAGIAHWAHHTLGIRDAGGRDMAEPRIFTSVDDLRSAVGEQLGYTDWLEVDQKRIDLFAEATGDHQWIHVDPEKAATGPFGTTIAHGYLTLSLLPLFGPQLIKVEGVKMGVNYGTNKVRFPAPVPVGSRLRATATITGVDDVTGGVQVSVAFTVEREGGDKPVCVAESVSRYYL</sequence>
<dbReference type="SUPFAM" id="SSF54637">
    <property type="entry name" value="Thioesterase/thiol ester dehydrase-isomerase"/>
    <property type="match status" value="1"/>
</dbReference>
<reference evidence="4" key="1">
    <citation type="journal article" date="2019" name="Int. J. Syst. Evol. Microbiol.">
        <title>The Global Catalogue of Microorganisms (GCM) 10K type strain sequencing project: providing services to taxonomists for standard genome sequencing and annotation.</title>
        <authorList>
            <consortium name="The Broad Institute Genomics Platform"/>
            <consortium name="The Broad Institute Genome Sequencing Center for Infectious Disease"/>
            <person name="Wu L."/>
            <person name="Ma J."/>
        </authorList>
    </citation>
    <scope>NUCLEOTIDE SEQUENCE [LARGE SCALE GENOMIC DNA]</scope>
    <source>
        <strain evidence="4">JCM 17656</strain>
    </source>
</reference>
<protein>
    <submittedName>
        <fullName evidence="3">MaoC family dehydratase</fullName>
    </submittedName>
</protein>
<evidence type="ECO:0000256" key="1">
    <source>
        <dbReference type="ARBA" id="ARBA00005254"/>
    </source>
</evidence>
<evidence type="ECO:0000313" key="3">
    <source>
        <dbReference type="EMBL" id="GAA3552729.1"/>
    </source>
</evidence>
<dbReference type="InterPro" id="IPR029069">
    <property type="entry name" value="HotDog_dom_sf"/>
</dbReference>
<feature type="domain" description="MaoC-like" evidence="2">
    <location>
        <begin position="37"/>
        <end position="152"/>
    </location>
</feature>
<dbReference type="Gene3D" id="3.10.129.10">
    <property type="entry name" value="Hotdog Thioesterase"/>
    <property type="match status" value="1"/>
</dbReference>
<organism evidence="3 4">
    <name type="scientific">Streptomyces osmaniensis</name>
    <dbReference type="NCBI Taxonomy" id="593134"/>
    <lineage>
        <taxon>Bacteria</taxon>
        <taxon>Bacillati</taxon>
        <taxon>Actinomycetota</taxon>
        <taxon>Actinomycetes</taxon>
        <taxon>Kitasatosporales</taxon>
        <taxon>Streptomycetaceae</taxon>
        <taxon>Streptomyces</taxon>
    </lineage>
</organism>
<accession>A0ABP6WJY8</accession>
<dbReference type="Pfam" id="PF01575">
    <property type="entry name" value="MaoC_dehydratas"/>
    <property type="match status" value="1"/>
</dbReference>